<accession>A0A2G9CEZ6</accession>
<sequence>MKFKSLAVALAAALIGGAAAASTLDPVFVTPSNGSFSDVVLGSFTLTQASDVTGTVFAATSIDFGSGFTLPLQSVTFSFAGLNGTGLAAVTDLDASAGGFRYANLAAGTYQLIASGTLGGSGFGNIAVLSTTVNAVAAAVPEPATYALMLAGIGALGVAARRRRV</sequence>
<feature type="domain" description="Ice-binding protein C-terminal" evidence="2">
    <location>
        <begin position="139"/>
        <end position="163"/>
    </location>
</feature>
<dbReference type="NCBIfam" id="NF035944">
    <property type="entry name" value="PEPxxWA-CTERM"/>
    <property type="match status" value="1"/>
</dbReference>
<dbReference type="AlphaFoldDB" id="A0A2G9CEZ6"/>
<feature type="chain" id="PRO_5013782336" description="Ice-binding protein C-terminal domain-containing protein" evidence="1">
    <location>
        <begin position="21"/>
        <end position="165"/>
    </location>
</feature>
<evidence type="ECO:0000256" key="1">
    <source>
        <dbReference type="SAM" id="SignalP"/>
    </source>
</evidence>
<feature type="signal peptide" evidence="1">
    <location>
        <begin position="1"/>
        <end position="20"/>
    </location>
</feature>
<dbReference type="Proteomes" id="UP000231501">
    <property type="component" value="Unassembled WGS sequence"/>
</dbReference>
<proteinExistence type="predicted"/>
<name>A0A2G9CEZ6_9BURK</name>
<dbReference type="InterPro" id="IPR013424">
    <property type="entry name" value="Ice-binding_C"/>
</dbReference>
<organism evidence="3 4">
    <name type="scientific">Roseateles chitinivorans</name>
    <dbReference type="NCBI Taxonomy" id="2917965"/>
    <lineage>
        <taxon>Bacteria</taxon>
        <taxon>Pseudomonadati</taxon>
        <taxon>Pseudomonadota</taxon>
        <taxon>Betaproteobacteria</taxon>
        <taxon>Burkholderiales</taxon>
        <taxon>Sphaerotilaceae</taxon>
        <taxon>Roseateles</taxon>
    </lineage>
</organism>
<dbReference type="EMBL" id="PEOG01000006">
    <property type="protein sequence ID" value="PIM54977.1"/>
    <property type="molecule type" value="Genomic_DNA"/>
</dbReference>
<evidence type="ECO:0000259" key="2">
    <source>
        <dbReference type="Pfam" id="PF07589"/>
    </source>
</evidence>
<protein>
    <recommendedName>
        <fullName evidence="2">Ice-binding protein C-terminal domain-containing protein</fullName>
    </recommendedName>
</protein>
<dbReference type="NCBIfam" id="TIGR02595">
    <property type="entry name" value="PEP_CTERM"/>
    <property type="match status" value="1"/>
</dbReference>
<dbReference type="RefSeq" id="WP_099859776.1">
    <property type="nucleotide sequence ID" value="NZ_PEOG01000006.1"/>
</dbReference>
<comment type="caution">
    <text evidence="3">The sequence shown here is derived from an EMBL/GenBank/DDBJ whole genome shotgun (WGS) entry which is preliminary data.</text>
</comment>
<dbReference type="OrthoDB" id="9154793at2"/>
<gene>
    <name evidence="3" type="ORF">CS062_01925</name>
</gene>
<evidence type="ECO:0000313" key="3">
    <source>
        <dbReference type="EMBL" id="PIM54977.1"/>
    </source>
</evidence>
<keyword evidence="4" id="KW-1185">Reference proteome</keyword>
<keyword evidence="1" id="KW-0732">Signal</keyword>
<dbReference type="Pfam" id="PF07589">
    <property type="entry name" value="PEP-CTERM"/>
    <property type="match status" value="1"/>
</dbReference>
<reference evidence="3 4" key="1">
    <citation type="submission" date="2017-11" db="EMBL/GenBank/DDBJ databases">
        <title>Draft genome sequence of Mitsuaria sp. HWN-4.</title>
        <authorList>
            <person name="Gundlapally S.R."/>
        </authorList>
    </citation>
    <scope>NUCLEOTIDE SEQUENCE [LARGE SCALE GENOMIC DNA]</scope>
    <source>
        <strain evidence="3 4">HWN-4</strain>
    </source>
</reference>
<dbReference type="NCBIfam" id="NF038126">
    <property type="entry name" value="PEP_CTERM_FxDxF"/>
    <property type="match status" value="1"/>
</dbReference>
<evidence type="ECO:0000313" key="4">
    <source>
        <dbReference type="Proteomes" id="UP000231501"/>
    </source>
</evidence>